<comment type="caution">
    <text evidence="2">The sequence shown here is derived from an EMBL/GenBank/DDBJ whole genome shotgun (WGS) entry which is preliminary data.</text>
</comment>
<organism evidence="2 3">
    <name type="scientific">Portunus trituberculatus</name>
    <name type="common">Swimming crab</name>
    <name type="synonym">Neptunus trituberculatus</name>
    <dbReference type="NCBI Taxonomy" id="210409"/>
    <lineage>
        <taxon>Eukaryota</taxon>
        <taxon>Metazoa</taxon>
        <taxon>Ecdysozoa</taxon>
        <taxon>Arthropoda</taxon>
        <taxon>Crustacea</taxon>
        <taxon>Multicrustacea</taxon>
        <taxon>Malacostraca</taxon>
        <taxon>Eumalacostraca</taxon>
        <taxon>Eucarida</taxon>
        <taxon>Decapoda</taxon>
        <taxon>Pleocyemata</taxon>
        <taxon>Brachyura</taxon>
        <taxon>Eubrachyura</taxon>
        <taxon>Portunoidea</taxon>
        <taxon>Portunidae</taxon>
        <taxon>Portuninae</taxon>
        <taxon>Portunus</taxon>
    </lineage>
</organism>
<evidence type="ECO:0000313" key="3">
    <source>
        <dbReference type="Proteomes" id="UP000324222"/>
    </source>
</evidence>
<name>A0A5B7K4Z0_PORTR</name>
<evidence type="ECO:0000256" key="1">
    <source>
        <dbReference type="SAM" id="MobiDB-lite"/>
    </source>
</evidence>
<sequence length="61" mass="7042">MTAHFKQCIFVFYLYLRESAISTHEEPFRRNRSQDSEPIPSKAFYRTVGTGSRTDSCPALP</sequence>
<accession>A0A5B7K4Z0</accession>
<feature type="region of interest" description="Disordered" evidence="1">
    <location>
        <begin position="25"/>
        <end position="61"/>
    </location>
</feature>
<dbReference type="EMBL" id="VSRR010127903">
    <property type="protein sequence ID" value="MPD01614.1"/>
    <property type="molecule type" value="Genomic_DNA"/>
</dbReference>
<feature type="compositionally biased region" description="Basic and acidic residues" evidence="1">
    <location>
        <begin position="25"/>
        <end position="35"/>
    </location>
</feature>
<protein>
    <submittedName>
        <fullName evidence="2">Uncharacterized protein</fullName>
    </submittedName>
</protein>
<dbReference type="Proteomes" id="UP000324222">
    <property type="component" value="Unassembled WGS sequence"/>
</dbReference>
<gene>
    <name evidence="2" type="ORF">E2C01_097148</name>
</gene>
<reference evidence="2 3" key="1">
    <citation type="submission" date="2019-05" db="EMBL/GenBank/DDBJ databases">
        <title>Another draft genome of Portunus trituberculatus and its Hox gene families provides insights of decapod evolution.</title>
        <authorList>
            <person name="Jeong J.-H."/>
            <person name="Song I."/>
            <person name="Kim S."/>
            <person name="Choi T."/>
            <person name="Kim D."/>
            <person name="Ryu S."/>
            <person name="Kim W."/>
        </authorList>
    </citation>
    <scope>NUCLEOTIDE SEQUENCE [LARGE SCALE GENOMIC DNA]</scope>
    <source>
        <tissue evidence="2">Muscle</tissue>
    </source>
</reference>
<proteinExistence type="predicted"/>
<evidence type="ECO:0000313" key="2">
    <source>
        <dbReference type="EMBL" id="MPD01614.1"/>
    </source>
</evidence>
<dbReference type="AlphaFoldDB" id="A0A5B7K4Z0"/>
<keyword evidence="3" id="KW-1185">Reference proteome</keyword>